<keyword evidence="1" id="KW-0472">Membrane</keyword>
<organism evidence="2 3">
    <name type="scientific">Algoriphagus alkaliphilus</name>
    <dbReference type="NCBI Taxonomy" id="279824"/>
    <lineage>
        <taxon>Bacteria</taxon>
        <taxon>Pseudomonadati</taxon>
        <taxon>Bacteroidota</taxon>
        <taxon>Cytophagia</taxon>
        <taxon>Cytophagales</taxon>
        <taxon>Cyclobacteriaceae</taxon>
        <taxon>Algoriphagus</taxon>
    </lineage>
</organism>
<evidence type="ECO:0008006" key="4">
    <source>
        <dbReference type="Google" id="ProtNLM"/>
    </source>
</evidence>
<reference evidence="3" key="1">
    <citation type="submission" date="2016-10" db="EMBL/GenBank/DDBJ databases">
        <authorList>
            <person name="Varghese N."/>
            <person name="Submissions S."/>
        </authorList>
    </citation>
    <scope>NUCLEOTIDE SEQUENCE [LARGE SCALE GENOMIC DNA]</scope>
    <source>
        <strain evidence="3">DSM 22703</strain>
    </source>
</reference>
<feature type="transmembrane region" description="Helical" evidence="1">
    <location>
        <begin position="69"/>
        <end position="86"/>
    </location>
</feature>
<name>A0A1G5VZ45_9BACT</name>
<accession>A0A1G5VZ45</accession>
<dbReference type="EMBL" id="FMXE01000005">
    <property type="protein sequence ID" value="SDA51132.1"/>
    <property type="molecule type" value="Genomic_DNA"/>
</dbReference>
<feature type="transmembrane region" description="Helical" evidence="1">
    <location>
        <begin position="40"/>
        <end position="57"/>
    </location>
</feature>
<keyword evidence="3" id="KW-1185">Reference proteome</keyword>
<dbReference type="AlphaFoldDB" id="A0A1G5VZ45"/>
<evidence type="ECO:0000313" key="2">
    <source>
        <dbReference type="EMBL" id="SDA51132.1"/>
    </source>
</evidence>
<evidence type="ECO:0000256" key="1">
    <source>
        <dbReference type="SAM" id="Phobius"/>
    </source>
</evidence>
<gene>
    <name evidence="2" type="ORF">SAMN03080617_00779</name>
</gene>
<feature type="transmembrane region" description="Helical" evidence="1">
    <location>
        <begin position="92"/>
        <end position="114"/>
    </location>
</feature>
<keyword evidence="1" id="KW-1133">Transmembrane helix</keyword>
<evidence type="ECO:0000313" key="3">
    <source>
        <dbReference type="Proteomes" id="UP000198756"/>
    </source>
</evidence>
<proteinExistence type="predicted"/>
<protein>
    <recommendedName>
        <fullName evidence="4">Magnesium citrate secondary transporter</fullName>
    </recommendedName>
</protein>
<dbReference type="OrthoDB" id="1447802at2"/>
<dbReference type="STRING" id="279824.SAMN03080617_00779"/>
<keyword evidence="1" id="KW-0812">Transmembrane</keyword>
<dbReference type="Proteomes" id="UP000198756">
    <property type="component" value="Unassembled WGS sequence"/>
</dbReference>
<sequence length="123" mass="14317">MSVLKNPFFFIPVLLFLINQLLEKSFRIFIPLVHAYLDDLLAIPVILGTTLQIYRLIHPKKDDFSFTKIQILIALIYVSVVFEWFLPKFSTAYTSDLVDVVCYALGAFYFYFLINPPIKFGLK</sequence>